<name>A0A0D0AQS6_9AGAM</name>
<dbReference type="AlphaFoldDB" id="A0A0D0AQS6"/>
<proteinExistence type="predicted"/>
<feature type="chain" id="PRO_5002207651" evidence="2">
    <location>
        <begin position="19"/>
        <end position="176"/>
    </location>
</feature>
<dbReference type="STRING" id="930992.A0A0D0AQS6"/>
<keyword evidence="1 2" id="KW-0732">Signal</keyword>
<evidence type="ECO:0000313" key="4">
    <source>
        <dbReference type="EMBL" id="KIK40389.1"/>
    </source>
</evidence>
<protein>
    <submittedName>
        <fullName evidence="4">Unplaced genomic scaffold CY34scaffold_173, whole genome shotgun sequence</fullName>
    </submittedName>
</protein>
<feature type="signal peptide" evidence="2">
    <location>
        <begin position="1"/>
        <end position="18"/>
    </location>
</feature>
<dbReference type="Pfam" id="PF10342">
    <property type="entry name" value="Kre9_KNH"/>
    <property type="match status" value="1"/>
</dbReference>
<dbReference type="EMBL" id="KN835304">
    <property type="protein sequence ID" value="KIK40389.1"/>
    <property type="molecule type" value="Genomic_DNA"/>
</dbReference>
<reference evidence="4 5" key="1">
    <citation type="submission" date="2014-04" db="EMBL/GenBank/DDBJ databases">
        <authorList>
            <consortium name="DOE Joint Genome Institute"/>
            <person name="Kuo A."/>
            <person name="Ruytinx J."/>
            <person name="Rineau F."/>
            <person name="Colpaert J."/>
            <person name="Kohler A."/>
            <person name="Nagy L.G."/>
            <person name="Floudas D."/>
            <person name="Copeland A."/>
            <person name="Barry K.W."/>
            <person name="Cichocki N."/>
            <person name="Veneault-Fourrey C."/>
            <person name="LaButti K."/>
            <person name="Lindquist E.A."/>
            <person name="Lipzen A."/>
            <person name="Lundell T."/>
            <person name="Morin E."/>
            <person name="Murat C."/>
            <person name="Sun H."/>
            <person name="Tunlid A."/>
            <person name="Henrissat B."/>
            <person name="Grigoriev I.V."/>
            <person name="Hibbett D.S."/>
            <person name="Martin F."/>
            <person name="Nordberg H.P."/>
            <person name="Cantor M.N."/>
            <person name="Hua S.X."/>
        </authorList>
    </citation>
    <scope>NUCLEOTIDE SEQUENCE [LARGE SCALE GENOMIC DNA]</scope>
    <source>
        <strain evidence="4 5">UH-Slu-Lm8-n1</strain>
    </source>
</reference>
<dbReference type="Proteomes" id="UP000054485">
    <property type="component" value="Unassembled WGS sequence"/>
</dbReference>
<dbReference type="OrthoDB" id="2576580at2759"/>
<dbReference type="InterPro" id="IPR018466">
    <property type="entry name" value="Kre9/Knh1-like_N"/>
</dbReference>
<keyword evidence="5" id="KW-1185">Reference proteome</keyword>
<evidence type="ECO:0000313" key="5">
    <source>
        <dbReference type="Proteomes" id="UP000054485"/>
    </source>
</evidence>
<accession>A0A0D0AQS6</accession>
<organism evidence="4 5">
    <name type="scientific">Suillus luteus UH-Slu-Lm8-n1</name>
    <dbReference type="NCBI Taxonomy" id="930992"/>
    <lineage>
        <taxon>Eukaryota</taxon>
        <taxon>Fungi</taxon>
        <taxon>Dikarya</taxon>
        <taxon>Basidiomycota</taxon>
        <taxon>Agaricomycotina</taxon>
        <taxon>Agaricomycetes</taxon>
        <taxon>Agaricomycetidae</taxon>
        <taxon>Boletales</taxon>
        <taxon>Suillineae</taxon>
        <taxon>Suillaceae</taxon>
        <taxon>Suillus</taxon>
    </lineage>
</organism>
<evidence type="ECO:0000259" key="3">
    <source>
        <dbReference type="Pfam" id="PF10342"/>
    </source>
</evidence>
<evidence type="ECO:0000256" key="1">
    <source>
        <dbReference type="ARBA" id="ARBA00022729"/>
    </source>
</evidence>
<dbReference type="InParanoid" id="A0A0D0AQS6"/>
<evidence type="ECO:0000256" key="2">
    <source>
        <dbReference type="SAM" id="SignalP"/>
    </source>
</evidence>
<gene>
    <name evidence="4" type="ORF">CY34DRAFT_807238</name>
</gene>
<reference evidence="5" key="2">
    <citation type="submission" date="2015-01" db="EMBL/GenBank/DDBJ databases">
        <title>Evolutionary Origins and Diversification of the Mycorrhizal Mutualists.</title>
        <authorList>
            <consortium name="DOE Joint Genome Institute"/>
            <consortium name="Mycorrhizal Genomics Consortium"/>
            <person name="Kohler A."/>
            <person name="Kuo A."/>
            <person name="Nagy L.G."/>
            <person name="Floudas D."/>
            <person name="Copeland A."/>
            <person name="Barry K.W."/>
            <person name="Cichocki N."/>
            <person name="Veneault-Fourrey C."/>
            <person name="LaButti K."/>
            <person name="Lindquist E.A."/>
            <person name="Lipzen A."/>
            <person name="Lundell T."/>
            <person name="Morin E."/>
            <person name="Murat C."/>
            <person name="Riley R."/>
            <person name="Ohm R."/>
            <person name="Sun H."/>
            <person name="Tunlid A."/>
            <person name="Henrissat B."/>
            <person name="Grigoriev I.V."/>
            <person name="Hibbett D.S."/>
            <person name="Martin F."/>
        </authorList>
    </citation>
    <scope>NUCLEOTIDE SEQUENCE [LARGE SCALE GENOMIC DNA]</scope>
    <source>
        <strain evidence="5">UH-Slu-Lm8-n1</strain>
    </source>
</reference>
<sequence length="176" mass="17991">MFRRLALACAALLSVVSAQLTITSPGTNDWWVASSANTLSWTCSTSPYLNFTVLLSNSNIAVLAAPIAIIAIQENYDCSKTITQQQSAQAAGTGYTLLFANTLNSTDIWAQSQPFEIKALGSSYPTTTSSAGSASTGTASGTAGAAQSTHTGGTLAEYIPVGMSMVAALALGLVVA</sequence>
<feature type="domain" description="Yeast cell wall synthesis Kre9/Knh1-like N-terminal" evidence="3">
    <location>
        <begin position="24"/>
        <end position="117"/>
    </location>
</feature>
<dbReference type="HOGENOM" id="CLU_099094_1_0_1"/>